<evidence type="ECO:0000256" key="5">
    <source>
        <dbReference type="ARBA" id="ARBA00022692"/>
    </source>
</evidence>
<dbReference type="CDD" id="cd06550">
    <property type="entry name" value="TM_ABC_iron-siderophores_like"/>
    <property type="match status" value="1"/>
</dbReference>
<comment type="subcellular location">
    <subcellularLocation>
        <location evidence="1">Cell membrane</location>
        <topology evidence="1">Multi-pass membrane protein</topology>
    </subcellularLocation>
</comment>
<evidence type="ECO:0000256" key="7">
    <source>
        <dbReference type="ARBA" id="ARBA00023136"/>
    </source>
</evidence>
<evidence type="ECO:0000256" key="2">
    <source>
        <dbReference type="ARBA" id="ARBA00007935"/>
    </source>
</evidence>
<dbReference type="SUPFAM" id="SSF81345">
    <property type="entry name" value="ABC transporter involved in vitamin B12 uptake, BtuC"/>
    <property type="match status" value="1"/>
</dbReference>
<feature type="transmembrane region" description="Helical" evidence="8">
    <location>
        <begin position="133"/>
        <end position="154"/>
    </location>
</feature>
<feature type="transmembrane region" description="Helical" evidence="8">
    <location>
        <begin position="99"/>
        <end position="121"/>
    </location>
</feature>
<feature type="transmembrane region" description="Helical" evidence="8">
    <location>
        <begin position="291"/>
        <end position="312"/>
    </location>
</feature>
<dbReference type="PANTHER" id="PTHR30472">
    <property type="entry name" value="FERRIC ENTEROBACTIN TRANSPORT SYSTEM PERMEASE PROTEIN"/>
    <property type="match status" value="1"/>
</dbReference>
<dbReference type="AlphaFoldDB" id="A0A644V6S0"/>
<accession>A0A644V6S0</accession>
<dbReference type="InterPro" id="IPR000522">
    <property type="entry name" value="ABC_transptr_permease_BtuC"/>
</dbReference>
<keyword evidence="5 8" id="KW-0812">Transmembrane</keyword>
<keyword evidence="7 8" id="KW-0472">Membrane</keyword>
<dbReference type="Gene3D" id="1.10.3470.10">
    <property type="entry name" value="ABC transporter involved in vitamin B12 uptake, BtuC"/>
    <property type="match status" value="1"/>
</dbReference>
<feature type="transmembrane region" description="Helical" evidence="8">
    <location>
        <begin position="41"/>
        <end position="57"/>
    </location>
</feature>
<keyword evidence="3" id="KW-0813">Transport</keyword>
<reference evidence="9" key="1">
    <citation type="submission" date="2019-08" db="EMBL/GenBank/DDBJ databases">
        <authorList>
            <person name="Kucharzyk K."/>
            <person name="Murdoch R.W."/>
            <person name="Higgins S."/>
            <person name="Loffler F."/>
        </authorList>
    </citation>
    <scope>NUCLEOTIDE SEQUENCE</scope>
</reference>
<evidence type="ECO:0000256" key="1">
    <source>
        <dbReference type="ARBA" id="ARBA00004651"/>
    </source>
</evidence>
<gene>
    <name evidence="9" type="primary">hmuU_17</name>
    <name evidence="9" type="ORF">SDC9_33016</name>
</gene>
<evidence type="ECO:0000256" key="3">
    <source>
        <dbReference type="ARBA" id="ARBA00022448"/>
    </source>
</evidence>
<dbReference type="GO" id="GO:0005886">
    <property type="term" value="C:plasma membrane"/>
    <property type="evidence" value="ECO:0007669"/>
    <property type="project" value="UniProtKB-SubCell"/>
</dbReference>
<feature type="transmembrane region" description="Helical" evidence="8">
    <location>
        <begin position="224"/>
        <end position="252"/>
    </location>
</feature>
<evidence type="ECO:0000256" key="4">
    <source>
        <dbReference type="ARBA" id="ARBA00022475"/>
    </source>
</evidence>
<dbReference type="PANTHER" id="PTHR30472:SF41">
    <property type="entry name" value="TRANSPORT SYSTEM PERMEASE PROTEIN"/>
    <property type="match status" value="1"/>
</dbReference>
<name>A0A644V6S0_9ZZZZ</name>
<evidence type="ECO:0000256" key="6">
    <source>
        <dbReference type="ARBA" id="ARBA00022989"/>
    </source>
</evidence>
<protein>
    <submittedName>
        <fullName evidence="9">Hemin transport system permease protein HmuU</fullName>
    </submittedName>
</protein>
<dbReference type="GO" id="GO:0022857">
    <property type="term" value="F:transmembrane transporter activity"/>
    <property type="evidence" value="ECO:0007669"/>
    <property type="project" value="InterPro"/>
</dbReference>
<comment type="similarity">
    <text evidence="2">Belongs to the binding-protein-dependent transport system permease family. FecCD subfamily.</text>
</comment>
<organism evidence="9">
    <name type="scientific">bioreactor metagenome</name>
    <dbReference type="NCBI Taxonomy" id="1076179"/>
    <lineage>
        <taxon>unclassified sequences</taxon>
        <taxon>metagenomes</taxon>
        <taxon>ecological metagenomes</taxon>
    </lineage>
</organism>
<dbReference type="GO" id="GO:0033214">
    <property type="term" value="P:siderophore-iron import into cell"/>
    <property type="evidence" value="ECO:0007669"/>
    <property type="project" value="TreeGrafter"/>
</dbReference>
<comment type="caution">
    <text evidence="9">The sequence shown here is derived from an EMBL/GenBank/DDBJ whole genome shotgun (WGS) entry which is preliminary data.</text>
</comment>
<sequence length="317" mass="33600">MNLILGSVIIPVRELFASITNNSSISYVNDILWNFRIPKVITALLAGVALSVCGLQMQTLFRNPLADPFILGISSGAGLGVALFVMGSSAFGITMAGSIFFNLGIAAAAWAGAAGVTLLILLVSHRLKENSSLLIFGIMIGSITSAIITLIQYFSSSSELKAFVTWTMGSFSGLTNAQIWIMSMLVIPGIVLSIYNIKELNILLQGEAYAKSLGLNLERTRRRILIATTLLAGSITAFCGPIGFIGIAVPHIARLLFRNADHKVLVPATALTGAAIMVFTDMVAQLPGQSGVIPINTVSALIGVPVILYLIMKSRFA</sequence>
<evidence type="ECO:0000256" key="8">
    <source>
        <dbReference type="SAM" id="Phobius"/>
    </source>
</evidence>
<feature type="transmembrane region" description="Helical" evidence="8">
    <location>
        <begin position="69"/>
        <end position="93"/>
    </location>
</feature>
<dbReference type="EMBL" id="VSSQ01000232">
    <property type="protein sequence ID" value="MPL87024.1"/>
    <property type="molecule type" value="Genomic_DNA"/>
</dbReference>
<dbReference type="Pfam" id="PF01032">
    <property type="entry name" value="FecCD"/>
    <property type="match status" value="1"/>
</dbReference>
<feature type="transmembrane region" description="Helical" evidence="8">
    <location>
        <begin position="174"/>
        <end position="195"/>
    </location>
</feature>
<evidence type="ECO:0000313" key="9">
    <source>
        <dbReference type="EMBL" id="MPL87024.1"/>
    </source>
</evidence>
<dbReference type="InterPro" id="IPR037294">
    <property type="entry name" value="ABC_BtuC-like"/>
</dbReference>
<proteinExistence type="inferred from homology"/>
<keyword evidence="6 8" id="KW-1133">Transmembrane helix</keyword>
<keyword evidence="4" id="KW-1003">Cell membrane</keyword>